<dbReference type="AlphaFoldDB" id="A0AAE1FQH3"/>
<reference evidence="1" key="1">
    <citation type="submission" date="2023-10" db="EMBL/GenBank/DDBJ databases">
        <title>Genome assemblies of two species of porcelain crab, Petrolisthes cinctipes and Petrolisthes manimaculis (Anomura: Porcellanidae).</title>
        <authorList>
            <person name="Angst P."/>
        </authorList>
    </citation>
    <scope>NUCLEOTIDE SEQUENCE</scope>
    <source>
        <strain evidence="1">PB745_01</strain>
        <tissue evidence="1">Gill</tissue>
    </source>
</reference>
<proteinExistence type="predicted"/>
<organism evidence="1 2">
    <name type="scientific">Petrolisthes cinctipes</name>
    <name type="common">Flat porcelain crab</name>
    <dbReference type="NCBI Taxonomy" id="88211"/>
    <lineage>
        <taxon>Eukaryota</taxon>
        <taxon>Metazoa</taxon>
        <taxon>Ecdysozoa</taxon>
        <taxon>Arthropoda</taxon>
        <taxon>Crustacea</taxon>
        <taxon>Multicrustacea</taxon>
        <taxon>Malacostraca</taxon>
        <taxon>Eumalacostraca</taxon>
        <taxon>Eucarida</taxon>
        <taxon>Decapoda</taxon>
        <taxon>Pleocyemata</taxon>
        <taxon>Anomura</taxon>
        <taxon>Galatheoidea</taxon>
        <taxon>Porcellanidae</taxon>
        <taxon>Petrolisthes</taxon>
    </lineage>
</organism>
<evidence type="ECO:0000313" key="1">
    <source>
        <dbReference type="EMBL" id="KAK3877367.1"/>
    </source>
</evidence>
<accession>A0AAE1FQH3</accession>
<protein>
    <submittedName>
        <fullName evidence="1">Uncharacterized protein</fullName>
    </submittedName>
</protein>
<name>A0AAE1FQH3_PETCI</name>
<comment type="caution">
    <text evidence="1">The sequence shown here is derived from an EMBL/GenBank/DDBJ whole genome shotgun (WGS) entry which is preliminary data.</text>
</comment>
<sequence length="126" mass="13897">MVWQHLDVGVLVNPTILRRSPCVWNCCLGRDKMVLHQGTTAVKRPSPTSANSPTPAALIHPNNPAVILPLLLLGLTWSIGRRHKDEQLIYLVLTLHQTHDIQSSSVENVFSSQNMTVFQKLGGLSA</sequence>
<keyword evidence="2" id="KW-1185">Reference proteome</keyword>
<evidence type="ECO:0000313" key="2">
    <source>
        <dbReference type="Proteomes" id="UP001286313"/>
    </source>
</evidence>
<dbReference type="EMBL" id="JAWQEG010001687">
    <property type="protein sequence ID" value="KAK3877367.1"/>
    <property type="molecule type" value="Genomic_DNA"/>
</dbReference>
<dbReference type="Proteomes" id="UP001286313">
    <property type="component" value="Unassembled WGS sequence"/>
</dbReference>
<gene>
    <name evidence="1" type="ORF">Pcinc_017922</name>
</gene>